<evidence type="ECO:0008006" key="3">
    <source>
        <dbReference type="Google" id="ProtNLM"/>
    </source>
</evidence>
<organism evidence="1 2">
    <name type="scientific">Thalassiosira oceanica</name>
    <name type="common">Marine diatom</name>
    <dbReference type="NCBI Taxonomy" id="159749"/>
    <lineage>
        <taxon>Eukaryota</taxon>
        <taxon>Sar</taxon>
        <taxon>Stramenopiles</taxon>
        <taxon>Ochrophyta</taxon>
        <taxon>Bacillariophyta</taxon>
        <taxon>Coscinodiscophyceae</taxon>
        <taxon>Thalassiosirophycidae</taxon>
        <taxon>Thalassiosirales</taxon>
        <taxon>Thalassiosiraceae</taxon>
        <taxon>Thalassiosira</taxon>
    </lineage>
</organism>
<protein>
    <recommendedName>
        <fullName evidence="3">DUF5602 domain-containing protein</fullName>
    </recommendedName>
</protein>
<feature type="non-terminal residue" evidence="1">
    <location>
        <position position="1"/>
    </location>
</feature>
<name>K0T9G0_THAOC</name>
<reference evidence="1 2" key="1">
    <citation type="journal article" date="2012" name="Genome Biol.">
        <title>Genome and low-iron response of an oceanic diatom adapted to chronic iron limitation.</title>
        <authorList>
            <person name="Lommer M."/>
            <person name="Specht M."/>
            <person name="Roy A.S."/>
            <person name="Kraemer L."/>
            <person name="Andreson R."/>
            <person name="Gutowska M.A."/>
            <person name="Wolf J."/>
            <person name="Bergner S.V."/>
            <person name="Schilhabel M.B."/>
            <person name="Klostermeier U.C."/>
            <person name="Beiko R.G."/>
            <person name="Rosenstiel P."/>
            <person name="Hippler M."/>
            <person name="Laroche J."/>
        </authorList>
    </citation>
    <scope>NUCLEOTIDE SEQUENCE [LARGE SCALE GENOMIC DNA]</scope>
    <source>
        <strain evidence="1 2">CCMP1005</strain>
    </source>
</reference>
<gene>
    <name evidence="1" type="ORF">THAOC_11847</name>
</gene>
<comment type="caution">
    <text evidence="1">The sequence shown here is derived from an EMBL/GenBank/DDBJ whole genome shotgun (WGS) entry which is preliminary data.</text>
</comment>
<dbReference type="Proteomes" id="UP000266841">
    <property type="component" value="Unassembled WGS sequence"/>
</dbReference>
<accession>K0T9G0</accession>
<dbReference type="AlphaFoldDB" id="K0T9G0"/>
<proteinExistence type="predicted"/>
<dbReference type="EMBL" id="AGNL01013593">
    <property type="protein sequence ID" value="EJK67157.1"/>
    <property type="molecule type" value="Genomic_DNA"/>
</dbReference>
<evidence type="ECO:0000313" key="1">
    <source>
        <dbReference type="EMBL" id="EJK67157.1"/>
    </source>
</evidence>
<sequence>TLQRKVGVALGHHSDADRVESSWNDVLLGWKLLLPERSDTGRGLSVSGEKTLQETLDWTGGIELRPTPTLISTQQRHGSDMKLAIVFSIISLAVGTSALDDARIQRNLRLVEKAGGKRGTGGRFLVDVDGSMSMSMANMLIGDPPPMSSSKSSKSSKKTPMFPLEAEFSIEYSGCDYHLTFSFVHDVNLPVPSSPMEQCNPRRTPVIAPDGIPYLAFREFLIPFSEEIYNEIGIAEMSLDFQSCGHPPLGSFNKPHYDMHFYYDPLEIREKRTCATFQNTPVCDFTTEQSSAAGRAFFNVNTIWTPAEEQASEASQQVANMPPGFTCGVRDAIPLSGIHCWDVPNTPNVDDWNEPILILGSYGGKFAFFEPMTPIDFVTGPEAKEYNSGDISYAGQTIESLPEKYTVSYAGETAMMEPGRTTISLQGKRKNCESL</sequence>
<evidence type="ECO:0000313" key="2">
    <source>
        <dbReference type="Proteomes" id="UP000266841"/>
    </source>
</evidence>
<dbReference type="OrthoDB" id="44216at2759"/>
<keyword evidence="2" id="KW-1185">Reference proteome</keyword>